<accession>A0A2N1NLE4</accession>
<comment type="caution">
    <text evidence="1">The sequence shown here is derived from an EMBL/GenBank/DDBJ whole genome shotgun (WGS) entry which is preliminary data.</text>
</comment>
<proteinExistence type="predicted"/>
<sequence>MRNTLCHNQFEFKWNVLINEHPEYIQSSQHAEVSNKIIKEKLNQTSRISEVVEEVQAIFNKQSKKAVLTEFMNKIPTRGLPSIMEKYFLGLDTVLKEYFTHEELVEVVETTGGELIDKDVKTEGKGKISGVVSEENGNFVFRQDVLIIPLLSSLFSCSFGTAYTVILSFHDACITKFSDFTPLSYNLLLKFFALDCWDFTTPLPSCLWLTRRLFPAKLVQLLCTQLAKKKIFEVLTSLLSNFYEQLYWDIWMPRNVFFHLWLDSQNSNLENCHSSPLSHSPLSPLTTFGSSWQQSLRIPAL</sequence>
<name>A0A2N1NLE4_9GLOM</name>
<dbReference type="EMBL" id="LLXL01000283">
    <property type="protein sequence ID" value="PKK74775.1"/>
    <property type="molecule type" value="Genomic_DNA"/>
</dbReference>
<evidence type="ECO:0000313" key="1">
    <source>
        <dbReference type="EMBL" id="PKK74775.1"/>
    </source>
</evidence>
<gene>
    <name evidence="1" type="ORF">RhiirC2_774364</name>
</gene>
<reference evidence="1 2" key="1">
    <citation type="submission" date="2016-04" db="EMBL/GenBank/DDBJ databases">
        <title>Genome analyses suggest a sexual origin of heterokaryosis in a supposedly ancient asexual fungus.</title>
        <authorList>
            <person name="Ropars J."/>
            <person name="Sedzielewska K."/>
            <person name="Noel J."/>
            <person name="Charron P."/>
            <person name="Farinelli L."/>
            <person name="Marton T."/>
            <person name="Kruger M."/>
            <person name="Pelin A."/>
            <person name="Brachmann A."/>
            <person name="Corradi N."/>
        </authorList>
    </citation>
    <scope>NUCLEOTIDE SEQUENCE [LARGE SCALE GENOMIC DNA]</scope>
    <source>
        <strain evidence="1 2">C2</strain>
    </source>
</reference>
<dbReference type="AlphaFoldDB" id="A0A2N1NLE4"/>
<dbReference type="Proteomes" id="UP000233469">
    <property type="component" value="Unassembled WGS sequence"/>
</dbReference>
<dbReference type="VEuPathDB" id="FungiDB:FUN_023884"/>
<evidence type="ECO:0000313" key="2">
    <source>
        <dbReference type="Proteomes" id="UP000233469"/>
    </source>
</evidence>
<organism evidence="1 2">
    <name type="scientific">Rhizophagus irregularis</name>
    <dbReference type="NCBI Taxonomy" id="588596"/>
    <lineage>
        <taxon>Eukaryota</taxon>
        <taxon>Fungi</taxon>
        <taxon>Fungi incertae sedis</taxon>
        <taxon>Mucoromycota</taxon>
        <taxon>Glomeromycotina</taxon>
        <taxon>Glomeromycetes</taxon>
        <taxon>Glomerales</taxon>
        <taxon>Glomeraceae</taxon>
        <taxon>Rhizophagus</taxon>
    </lineage>
</organism>
<dbReference type="VEuPathDB" id="FungiDB:RhiirA1_485419"/>
<protein>
    <submittedName>
        <fullName evidence="1">Uncharacterized protein</fullName>
    </submittedName>
</protein>
<dbReference type="VEuPathDB" id="FungiDB:FUN_023883"/>
<reference evidence="1 2" key="2">
    <citation type="submission" date="2017-10" db="EMBL/GenBank/DDBJ databases">
        <title>Extensive intraspecific genome diversity in a model arbuscular mycorrhizal fungus.</title>
        <authorList>
            <person name="Chen E.C.H."/>
            <person name="Morin E."/>
            <person name="Baudet D."/>
            <person name="Noel J."/>
            <person name="Ndikumana S."/>
            <person name="Charron P."/>
            <person name="St-Onge C."/>
            <person name="Giorgi J."/>
            <person name="Grigoriev I.V."/>
            <person name="Roux C."/>
            <person name="Martin F.M."/>
            <person name="Corradi N."/>
        </authorList>
    </citation>
    <scope>NUCLEOTIDE SEQUENCE [LARGE SCALE GENOMIC DNA]</scope>
    <source>
        <strain evidence="1 2">C2</strain>
    </source>
</reference>